<gene>
    <name evidence="5" type="ORF">Taro_005618</name>
</gene>
<evidence type="ECO:0000313" key="6">
    <source>
        <dbReference type="Proteomes" id="UP000652761"/>
    </source>
</evidence>
<feature type="compositionally biased region" description="Low complexity" evidence="1">
    <location>
        <begin position="1118"/>
        <end position="1142"/>
    </location>
</feature>
<comment type="caution">
    <text evidence="5">The sequence shown here is derived from an EMBL/GenBank/DDBJ whole genome shotgun (WGS) entry which is preliminary data.</text>
</comment>
<feature type="transmembrane region" description="Helical" evidence="2">
    <location>
        <begin position="133"/>
        <end position="154"/>
    </location>
</feature>
<dbReference type="Pfam" id="PF03732">
    <property type="entry name" value="Retrotrans_gag"/>
    <property type="match status" value="1"/>
</dbReference>
<keyword evidence="3" id="KW-0732">Signal</keyword>
<proteinExistence type="predicted"/>
<feature type="transmembrane region" description="Helical" evidence="2">
    <location>
        <begin position="89"/>
        <end position="113"/>
    </location>
</feature>
<feature type="domain" description="Retrotransposon gag" evidence="4">
    <location>
        <begin position="968"/>
        <end position="1032"/>
    </location>
</feature>
<name>A0A843TTM2_COLES</name>
<dbReference type="EMBL" id="NMUH01000160">
    <property type="protein sequence ID" value="MQL73287.1"/>
    <property type="molecule type" value="Genomic_DNA"/>
</dbReference>
<evidence type="ECO:0000259" key="4">
    <source>
        <dbReference type="Pfam" id="PF03732"/>
    </source>
</evidence>
<dbReference type="InterPro" id="IPR005162">
    <property type="entry name" value="Retrotrans_gag_dom"/>
</dbReference>
<evidence type="ECO:0000256" key="1">
    <source>
        <dbReference type="SAM" id="MobiDB-lite"/>
    </source>
</evidence>
<keyword evidence="6" id="KW-1185">Reference proteome</keyword>
<feature type="compositionally biased region" description="Low complexity" evidence="1">
    <location>
        <begin position="1082"/>
        <end position="1094"/>
    </location>
</feature>
<evidence type="ECO:0000256" key="3">
    <source>
        <dbReference type="SAM" id="SignalP"/>
    </source>
</evidence>
<feature type="transmembrane region" description="Helical" evidence="2">
    <location>
        <begin position="65"/>
        <end position="82"/>
    </location>
</feature>
<keyword evidence="2" id="KW-0472">Membrane</keyword>
<evidence type="ECO:0000256" key="2">
    <source>
        <dbReference type="SAM" id="Phobius"/>
    </source>
</evidence>
<feature type="transmembrane region" description="Helical" evidence="2">
    <location>
        <begin position="166"/>
        <end position="188"/>
    </location>
</feature>
<protein>
    <recommendedName>
        <fullName evidence="4">Retrotransposon gag domain-containing protein</fullName>
    </recommendedName>
</protein>
<evidence type="ECO:0000313" key="5">
    <source>
        <dbReference type="EMBL" id="MQL73287.1"/>
    </source>
</evidence>
<keyword evidence="2" id="KW-0812">Transmembrane</keyword>
<accession>A0A843TTM2</accession>
<dbReference type="AlphaFoldDB" id="A0A843TTM2"/>
<reference evidence="5" key="1">
    <citation type="submission" date="2017-07" db="EMBL/GenBank/DDBJ databases">
        <title>Taro Niue Genome Assembly and Annotation.</title>
        <authorList>
            <person name="Atibalentja N."/>
            <person name="Keating K."/>
            <person name="Fields C.J."/>
        </authorList>
    </citation>
    <scope>NUCLEOTIDE SEQUENCE</scope>
    <source>
        <strain evidence="5">Niue_2</strain>
        <tissue evidence="5">Leaf</tissue>
    </source>
</reference>
<feature type="compositionally biased region" description="Basic residues" evidence="1">
    <location>
        <begin position="1104"/>
        <end position="1117"/>
    </location>
</feature>
<feature type="signal peptide" evidence="3">
    <location>
        <begin position="1"/>
        <end position="21"/>
    </location>
</feature>
<sequence>MGCSGWWCFHMAFGAVSRTMATFVAKVPSLVLSKVELVANLVRIVSLWCDRAACLVFSVRQHRFSAVWLACTGIVSVCVLLVPQLCLEVLVVVWCVALSAYVVGAVPCVHPVLMPEWFVLSHLEPGCNVFYLGWLLVLVLAPCVVLCVLIVSFVRRFASLLGVRGVEFSASGTLCASLCLVAVPLPLWGGCFALSRHSLCGRVVVVTIGKSRSPLQQSGGSGLVERRRLVRSGGVASWERGGGGNGVMKALRGSVLPKLVGMLVPFLVVVWGTPGCSIPAVDLPADVTTVEHVATSEKVSPQSGQGVPLEPSGGNAVGCSLRSVTEVFRFLGSCLGCRRWPTALLGVSGRGAVHACAYWACVGPQLGRAAVVCGCVLGCGSLASLYWGGCRRESAAGMLEVWMVVSSAGTSRCSSLTSRRVRDAVLTWLLGVSRGDTWLFLPDLVEVRDVGACVVRLWSHVVALVFRELLCLGGCAPRVFFRIVLLWPDPGCGSWCYSTEHVPIDARPQQFEQPGDPLPQGVPFSQGGPQQQWFPPPPPPVFMEQWWRAMFQGPWQYPQYLPYQKYPQYQPAKSWVHEIERTFETMDCAELDQVKLAVYQLKGSAHEWWRAVKSRVGPEMKQDLLLFSWSWRPGVAVDWLASRLVDVDCMNLAAVSVDAKGSEEWLDDRRTRGVAELREETSRSGAIPVGARGGLGVNREIVGDWGGGGDDPEESTQRMIERIWESLTDIRARMDHQESVPPVAVPLGDGEAVPIAPVPPRVEVPFAAPVPPPPVLIAEEPVMQVEKHLKAKEEDGEVVNSCSRAEVGLRWRSRSRVLPEVCSSSSSLSSFSSHRQVKSRVGPEMKQDLLLFSWSWRPGVAVDWLASRLVDVDCMNLAAVSVDAKGSEEWLDDRRTRGIAELREETSRRGAIPVGARGGLGVNREIVGEFPTEPVTREAHPCPHRLRPVRGRRTRIKYVIGLTGLAEAFRHTLHGEFFPDYTCRERRNQFHELVQGDLIVAQYHQRFVQLLRHVPHVVASDQAHTERFISGLCTELRWAKAGHLCDCLMVAVARATALERECQFLPQKSGGSGRSSPYQHFLGSRGSVSSSSSLGTGGAGLTSKLKKPFTRGGRHQYRQSQPPCQQQEQLVEQSIQQGAEQG</sequence>
<dbReference type="Proteomes" id="UP000652761">
    <property type="component" value="Unassembled WGS sequence"/>
</dbReference>
<feature type="chain" id="PRO_5032830032" description="Retrotransposon gag domain-containing protein" evidence="3">
    <location>
        <begin position="22"/>
        <end position="1142"/>
    </location>
</feature>
<keyword evidence="2" id="KW-1133">Transmembrane helix</keyword>
<organism evidence="5 6">
    <name type="scientific">Colocasia esculenta</name>
    <name type="common">Wild taro</name>
    <name type="synonym">Arum esculentum</name>
    <dbReference type="NCBI Taxonomy" id="4460"/>
    <lineage>
        <taxon>Eukaryota</taxon>
        <taxon>Viridiplantae</taxon>
        <taxon>Streptophyta</taxon>
        <taxon>Embryophyta</taxon>
        <taxon>Tracheophyta</taxon>
        <taxon>Spermatophyta</taxon>
        <taxon>Magnoliopsida</taxon>
        <taxon>Liliopsida</taxon>
        <taxon>Araceae</taxon>
        <taxon>Aroideae</taxon>
        <taxon>Colocasieae</taxon>
        <taxon>Colocasia</taxon>
    </lineage>
</organism>
<feature type="region of interest" description="Disordered" evidence="1">
    <location>
        <begin position="1066"/>
        <end position="1142"/>
    </location>
</feature>